<evidence type="ECO:0000256" key="3">
    <source>
        <dbReference type="ARBA" id="ARBA00022448"/>
    </source>
</evidence>
<keyword evidence="7 8" id="KW-0472">Membrane</keyword>
<dbReference type="GO" id="GO:0005886">
    <property type="term" value="C:plasma membrane"/>
    <property type="evidence" value="ECO:0007669"/>
    <property type="project" value="UniProtKB-SubCell"/>
</dbReference>
<evidence type="ECO:0000256" key="5">
    <source>
        <dbReference type="ARBA" id="ARBA00022692"/>
    </source>
</evidence>
<protein>
    <submittedName>
        <fullName evidence="10">MFS transporter</fullName>
    </submittedName>
</protein>
<feature type="transmembrane region" description="Helical" evidence="8">
    <location>
        <begin position="341"/>
        <end position="363"/>
    </location>
</feature>
<sequence length="398" mass="42470">MSLPKQDDNPKLLLMLAIALIGVFAFLQVYSIQAILPVLVRDLHASEVQAGLAVGATVLGVALMSPFMGMLSDALGRKVFIVGSLLFLAVPTALLAGVRSIEAMMAYRFLQGLAVPGITVVLIAYVGEEFGGRVMARLMSLYVSGTVLGGFSGRFMLGHLNEWIGWRPAFYVMAALSLVSAFFVWMQLPPSQRFVPKPNIQMALQTLAGHLHNRYVITSCTLGACVLFSLVGCFTYINLYLADEPYALNSGQLANLFAVYLIGMVITPLSAKLINRFGSARTVMMAVGLSVLGVSATLLPPLPAVIVALALMSSGVFITQAATISYIAANVTEGRSLASGLYYMAYYSGGTVGAWLCGLAYRYSGWHGVVAALFAVQVLALLIAGKGMVRTMMAKQHS</sequence>
<dbReference type="RefSeq" id="WP_047761393.1">
    <property type="nucleotide sequence ID" value="NZ_CP091510.1"/>
</dbReference>
<feature type="transmembrane region" description="Helical" evidence="8">
    <location>
        <begin position="169"/>
        <end position="188"/>
    </location>
</feature>
<keyword evidence="4" id="KW-1003">Cell membrane</keyword>
<dbReference type="PANTHER" id="PTHR43271:SF2">
    <property type="entry name" value="BLL2771 PROTEIN"/>
    <property type="match status" value="1"/>
</dbReference>
<comment type="caution">
    <text evidence="10">The sequence shown here is derived from an EMBL/GenBank/DDBJ whole genome shotgun (WGS) entry which is preliminary data.</text>
</comment>
<gene>
    <name evidence="10" type="ORF">PL75_07930</name>
</gene>
<organism evidence="10 11">
    <name type="scientific">Neisseria arctica</name>
    <dbReference type="NCBI Taxonomy" id="1470200"/>
    <lineage>
        <taxon>Bacteria</taxon>
        <taxon>Pseudomonadati</taxon>
        <taxon>Pseudomonadota</taxon>
        <taxon>Betaproteobacteria</taxon>
        <taxon>Neisseriales</taxon>
        <taxon>Neisseriaceae</taxon>
        <taxon>Neisseria</taxon>
    </lineage>
</organism>
<dbReference type="CDD" id="cd17324">
    <property type="entry name" value="MFS_NepI_like"/>
    <property type="match status" value="1"/>
</dbReference>
<dbReference type="Proteomes" id="UP000036027">
    <property type="component" value="Unassembled WGS sequence"/>
</dbReference>
<dbReference type="EMBL" id="JTDO01000012">
    <property type="protein sequence ID" value="KLT72464.1"/>
    <property type="molecule type" value="Genomic_DNA"/>
</dbReference>
<dbReference type="SUPFAM" id="SSF103473">
    <property type="entry name" value="MFS general substrate transporter"/>
    <property type="match status" value="1"/>
</dbReference>
<feature type="transmembrane region" description="Helical" evidence="8">
    <location>
        <begin position="305"/>
        <end position="329"/>
    </location>
</feature>
<feature type="transmembrane region" description="Helical" evidence="8">
    <location>
        <begin position="138"/>
        <end position="157"/>
    </location>
</feature>
<keyword evidence="11" id="KW-1185">Reference proteome</keyword>
<feature type="transmembrane region" description="Helical" evidence="8">
    <location>
        <begin position="105"/>
        <end position="126"/>
    </location>
</feature>
<name>A0A0J0YQS1_9NEIS</name>
<evidence type="ECO:0000259" key="9">
    <source>
        <dbReference type="PROSITE" id="PS50850"/>
    </source>
</evidence>
<dbReference type="OrthoDB" id="63984at2"/>
<evidence type="ECO:0000256" key="7">
    <source>
        <dbReference type="ARBA" id="ARBA00023136"/>
    </source>
</evidence>
<dbReference type="PANTHER" id="PTHR43271">
    <property type="entry name" value="BLL2771 PROTEIN"/>
    <property type="match status" value="1"/>
</dbReference>
<feature type="transmembrane region" description="Helical" evidence="8">
    <location>
        <begin position="12"/>
        <end position="36"/>
    </location>
</feature>
<reference evidence="10 11" key="1">
    <citation type="submission" date="2014-11" db="EMBL/GenBank/DDBJ databases">
        <title>Genome of a novel goose pathogen.</title>
        <authorList>
            <person name="Hansen C.M."/>
            <person name="Hueffer K."/>
            <person name="Choi S.C."/>
        </authorList>
    </citation>
    <scope>NUCLEOTIDE SEQUENCE [LARGE SCALE GENOMIC DNA]</scope>
    <source>
        <strain evidence="10 11">KH1503</strain>
    </source>
</reference>
<feature type="transmembrane region" description="Helical" evidence="8">
    <location>
        <begin position="48"/>
        <end position="67"/>
    </location>
</feature>
<dbReference type="Gene3D" id="1.20.1250.20">
    <property type="entry name" value="MFS general substrate transporter like domains"/>
    <property type="match status" value="1"/>
</dbReference>
<evidence type="ECO:0000256" key="6">
    <source>
        <dbReference type="ARBA" id="ARBA00022989"/>
    </source>
</evidence>
<dbReference type="InterPro" id="IPR011701">
    <property type="entry name" value="MFS"/>
</dbReference>
<comment type="subcellular location">
    <subcellularLocation>
        <location evidence="1">Cell membrane</location>
        <topology evidence="1">Multi-pass membrane protein</topology>
    </subcellularLocation>
</comment>
<dbReference type="PATRIC" id="fig|1470200.3.peg.490"/>
<feature type="transmembrane region" description="Helical" evidence="8">
    <location>
        <begin position="215"/>
        <end position="241"/>
    </location>
</feature>
<evidence type="ECO:0000256" key="4">
    <source>
        <dbReference type="ARBA" id="ARBA00022475"/>
    </source>
</evidence>
<evidence type="ECO:0000313" key="11">
    <source>
        <dbReference type="Proteomes" id="UP000036027"/>
    </source>
</evidence>
<comment type="similarity">
    <text evidence="2">Belongs to the major facilitator superfamily.</text>
</comment>
<dbReference type="AlphaFoldDB" id="A0A0J0YQS1"/>
<dbReference type="InterPro" id="IPR036259">
    <property type="entry name" value="MFS_trans_sf"/>
</dbReference>
<dbReference type="STRING" id="1470200.PL75_07930"/>
<dbReference type="InterPro" id="IPR005829">
    <property type="entry name" value="Sugar_transporter_CS"/>
</dbReference>
<keyword evidence="5 8" id="KW-0812">Transmembrane</keyword>
<evidence type="ECO:0000313" key="10">
    <source>
        <dbReference type="EMBL" id="KLT72464.1"/>
    </source>
</evidence>
<evidence type="ECO:0000256" key="1">
    <source>
        <dbReference type="ARBA" id="ARBA00004651"/>
    </source>
</evidence>
<keyword evidence="6 8" id="KW-1133">Transmembrane helix</keyword>
<dbReference type="PROSITE" id="PS00216">
    <property type="entry name" value="SUGAR_TRANSPORT_1"/>
    <property type="match status" value="1"/>
</dbReference>
<dbReference type="PROSITE" id="PS50850">
    <property type="entry name" value="MFS"/>
    <property type="match status" value="1"/>
</dbReference>
<proteinExistence type="inferred from homology"/>
<feature type="transmembrane region" description="Helical" evidence="8">
    <location>
        <begin position="253"/>
        <end position="271"/>
    </location>
</feature>
<evidence type="ECO:0000256" key="8">
    <source>
        <dbReference type="SAM" id="Phobius"/>
    </source>
</evidence>
<dbReference type="InterPro" id="IPR020846">
    <property type="entry name" value="MFS_dom"/>
</dbReference>
<feature type="domain" description="Major facilitator superfamily (MFS) profile" evidence="9">
    <location>
        <begin position="14"/>
        <end position="392"/>
    </location>
</feature>
<feature type="transmembrane region" description="Helical" evidence="8">
    <location>
        <begin position="283"/>
        <end position="299"/>
    </location>
</feature>
<keyword evidence="3" id="KW-0813">Transport</keyword>
<feature type="transmembrane region" description="Helical" evidence="8">
    <location>
        <begin position="79"/>
        <end position="99"/>
    </location>
</feature>
<dbReference type="Pfam" id="PF07690">
    <property type="entry name" value="MFS_1"/>
    <property type="match status" value="1"/>
</dbReference>
<feature type="transmembrane region" description="Helical" evidence="8">
    <location>
        <begin position="369"/>
        <end position="389"/>
    </location>
</feature>
<evidence type="ECO:0000256" key="2">
    <source>
        <dbReference type="ARBA" id="ARBA00008335"/>
    </source>
</evidence>
<dbReference type="GO" id="GO:0022857">
    <property type="term" value="F:transmembrane transporter activity"/>
    <property type="evidence" value="ECO:0007669"/>
    <property type="project" value="InterPro"/>
</dbReference>
<accession>A0A0J0YQS1</accession>